<dbReference type="NCBIfam" id="TIGR03100">
    <property type="entry name" value="hydr1_PEP"/>
    <property type="match status" value="1"/>
</dbReference>
<dbReference type="InterPro" id="IPR029058">
    <property type="entry name" value="AB_hydrolase_fold"/>
</dbReference>
<name>A0ABV8RQH5_9SPHN</name>
<dbReference type="EMBL" id="JBHSDR010000006">
    <property type="protein sequence ID" value="MFC4295554.1"/>
    <property type="molecule type" value="Genomic_DNA"/>
</dbReference>
<organism evidence="2 3">
    <name type="scientific">Novosphingobium tardum</name>
    <dbReference type="NCBI Taxonomy" id="1538021"/>
    <lineage>
        <taxon>Bacteria</taxon>
        <taxon>Pseudomonadati</taxon>
        <taxon>Pseudomonadota</taxon>
        <taxon>Alphaproteobacteria</taxon>
        <taxon>Sphingomonadales</taxon>
        <taxon>Sphingomonadaceae</taxon>
        <taxon>Novosphingobium</taxon>
    </lineage>
</organism>
<dbReference type="Gene3D" id="3.40.50.1820">
    <property type="entry name" value="alpha/beta hydrolase"/>
    <property type="match status" value="1"/>
</dbReference>
<dbReference type="InterPro" id="IPR017531">
    <property type="entry name" value="Hydrolase-1_PEP"/>
</dbReference>
<keyword evidence="2" id="KW-0378">Hydrolase</keyword>
<evidence type="ECO:0000313" key="2">
    <source>
        <dbReference type="EMBL" id="MFC4295554.1"/>
    </source>
</evidence>
<dbReference type="InterPro" id="IPR000073">
    <property type="entry name" value="AB_hydrolase_1"/>
</dbReference>
<comment type="caution">
    <text evidence="2">The sequence shown here is derived from an EMBL/GenBank/DDBJ whole genome shotgun (WGS) entry which is preliminary data.</text>
</comment>
<dbReference type="Proteomes" id="UP001595828">
    <property type="component" value="Unassembled WGS sequence"/>
</dbReference>
<gene>
    <name evidence="2" type="ORF">ACFO0A_10860</name>
</gene>
<protein>
    <submittedName>
        <fullName evidence="2">Hydrolase 1, exosortase A system-associated</fullName>
    </submittedName>
</protein>
<proteinExistence type="predicted"/>
<dbReference type="RefSeq" id="WP_379539024.1">
    <property type="nucleotide sequence ID" value="NZ_JBHSDR010000006.1"/>
</dbReference>
<keyword evidence="3" id="KW-1185">Reference proteome</keyword>
<dbReference type="GO" id="GO:0016787">
    <property type="term" value="F:hydrolase activity"/>
    <property type="evidence" value="ECO:0007669"/>
    <property type="project" value="UniProtKB-KW"/>
</dbReference>
<dbReference type="Pfam" id="PF12697">
    <property type="entry name" value="Abhydrolase_6"/>
    <property type="match status" value="1"/>
</dbReference>
<dbReference type="SUPFAM" id="SSF53474">
    <property type="entry name" value="alpha/beta-Hydrolases"/>
    <property type="match status" value="1"/>
</dbReference>
<evidence type="ECO:0000259" key="1">
    <source>
        <dbReference type="Pfam" id="PF12697"/>
    </source>
</evidence>
<sequence length="253" mass="26882">MTFACDGSALAGTIDPAPSSTGLIIVSGGNEIRSGSWAGQALLATRIAAGGHPVLRFDRRGVGDSEGDNRGFRSSAKDLAAAIEAFTEHQPQLRRIVAFGNCDAASGLALFAAEAGLDGLVLANPWTLEGDDTAVSPAAVRRRYWARLSDLRQLRRLFTGGVDLGKVARGLKSAVARSPESTLAAEMRERLSRFGGRATILLAERDRTAELFLAVWDDATTPIERCLSASHSFAEGAAFDWLTERVLAALARE</sequence>
<accession>A0ABV8RQH5</accession>
<reference evidence="3" key="1">
    <citation type="journal article" date="2019" name="Int. J. Syst. Evol. Microbiol.">
        <title>The Global Catalogue of Microorganisms (GCM) 10K type strain sequencing project: providing services to taxonomists for standard genome sequencing and annotation.</title>
        <authorList>
            <consortium name="The Broad Institute Genomics Platform"/>
            <consortium name="The Broad Institute Genome Sequencing Center for Infectious Disease"/>
            <person name="Wu L."/>
            <person name="Ma J."/>
        </authorList>
    </citation>
    <scope>NUCLEOTIDE SEQUENCE [LARGE SCALE GENOMIC DNA]</scope>
    <source>
        <strain evidence="3">CGMCC 1.12989</strain>
    </source>
</reference>
<evidence type="ECO:0000313" key="3">
    <source>
        <dbReference type="Proteomes" id="UP001595828"/>
    </source>
</evidence>
<feature type="domain" description="AB hydrolase-1" evidence="1">
    <location>
        <begin position="25"/>
        <end position="234"/>
    </location>
</feature>